<gene>
    <name evidence="2" type="ORF">HOP59_14025</name>
</gene>
<dbReference type="EMBL" id="JABFTV010000007">
    <property type="protein sequence ID" value="MCE8025244.1"/>
    <property type="molecule type" value="Genomic_DNA"/>
</dbReference>
<protein>
    <submittedName>
        <fullName evidence="2">ABC transporter ATP-binding protein</fullName>
    </submittedName>
</protein>
<feature type="domain" description="Reverse transcriptase" evidence="1">
    <location>
        <begin position="100"/>
        <end position="364"/>
    </location>
</feature>
<dbReference type="NCBIfam" id="NF041748">
    <property type="entry name" value="Drt3b"/>
    <property type="match status" value="1"/>
</dbReference>
<dbReference type="Proteomes" id="UP001320272">
    <property type="component" value="Unassembled WGS sequence"/>
</dbReference>
<sequence>MKKKEKISYKKERVVISDLLPYEVPLTFSNRHFYDFLVENQVQFKKNVFTWKPGCSTVNTAVQLLLGLDVSNCSLNAEGKMVCNSSDAVTIPFAYGITHKEDELRMLSFSHPKNQVKTIDFYHRHSGAIIYYCQRSKFSLRAPVRIAKTVSWNDALKIPKINEHNDLVEESGKDYKNLKSFFVYEKYSNIFKFFESESYHRCEKIYTYMARLDISKCFDSIYTHSIAWAVFGKGPVKNVLSGAIPDGEISGSFPDDFDRLLQQENYNETNGIMIGPEVSRIFSEIILQAVDEEVLRQLREQGVVHRQDYEIFRYVDDYFLFYNDESIYKALLAQLQFTLKGYKLSLNTEKEVVYKKPIITEITIAKRMISNLFNERLRYKIATEEKEEFGESVFVKKGHIHIKKTSLITEFKSIIKSSNVEYKDVLNYSLSIVESKCKKILNEYREIQKQPSSVKSLVYAICSIVEFSFFIYSVSPRVNTTIKLCRILHVVSSFLKTREVCKDDRDGIFKVIYENIHFIINKNKIKRYVQVETLYLLVSLSQLGRDYRLEEDFLASCFGATKDEVGEYVFSNELNLFSITVALFYVKDVKRYATFRLSLENHIISKMTKDLEVLKKDAERTILTLDIMACPYVSTNLKRQILLLYGVSESDKQDAIFCLRKYWFTKWTDFDFGKELDAKRSLEVY</sequence>
<proteinExistence type="predicted"/>
<comment type="caution">
    <text evidence="2">The sequence shown here is derived from an EMBL/GenBank/DDBJ whole genome shotgun (WGS) entry which is preliminary data.</text>
</comment>
<evidence type="ECO:0000313" key="2">
    <source>
        <dbReference type="EMBL" id="MCE8025244.1"/>
    </source>
</evidence>
<keyword evidence="2" id="KW-0547">Nucleotide-binding</keyword>
<dbReference type="GO" id="GO:0005524">
    <property type="term" value="F:ATP binding"/>
    <property type="evidence" value="ECO:0007669"/>
    <property type="project" value="UniProtKB-KW"/>
</dbReference>
<reference evidence="2 3" key="1">
    <citation type="journal article" date="2021" name="Front. Microbiol.">
        <title>Aerobic Denitrification and Heterotrophic Sulfur Oxidation in the Genus Halomonas Revealed by Six Novel Species Characterizations and Genome-Based Analysis.</title>
        <authorList>
            <person name="Wang L."/>
            <person name="Shao Z."/>
        </authorList>
    </citation>
    <scope>NUCLEOTIDE SEQUENCE [LARGE SCALE GENOMIC DNA]</scope>
    <source>
        <strain evidence="2 3">MCCC 1A11058</strain>
    </source>
</reference>
<dbReference type="InterPro" id="IPR000477">
    <property type="entry name" value="RT_dom"/>
</dbReference>
<dbReference type="Pfam" id="PF00078">
    <property type="entry name" value="RVT_1"/>
    <property type="match status" value="1"/>
</dbReference>
<dbReference type="CDD" id="cd01646">
    <property type="entry name" value="RT_Bac_retron_I"/>
    <property type="match status" value="1"/>
</dbReference>
<organism evidence="2 3">
    <name type="scientific">Billgrantia aerodenitrificans</name>
    <dbReference type="NCBI Taxonomy" id="2733483"/>
    <lineage>
        <taxon>Bacteria</taxon>
        <taxon>Pseudomonadati</taxon>
        <taxon>Pseudomonadota</taxon>
        <taxon>Gammaproteobacteria</taxon>
        <taxon>Oceanospirillales</taxon>
        <taxon>Halomonadaceae</taxon>
        <taxon>Billgrantia</taxon>
    </lineage>
</organism>
<dbReference type="PROSITE" id="PS50878">
    <property type="entry name" value="RT_POL"/>
    <property type="match status" value="1"/>
</dbReference>
<accession>A0ABS9AU17</accession>
<keyword evidence="2" id="KW-0067">ATP-binding</keyword>
<keyword evidence="3" id="KW-1185">Reference proteome</keyword>
<dbReference type="RefSeq" id="WP_234254357.1">
    <property type="nucleotide sequence ID" value="NZ_JABFTV010000007.1"/>
</dbReference>
<evidence type="ECO:0000259" key="1">
    <source>
        <dbReference type="PROSITE" id="PS50878"/>
    </source>
</evidence>
<evidence type="ECO:0000313" key="3">
    <source>
        <dbReference type="Proteomes" id="UP001320272"/>
    </source>
</evidence>
<name>A0ABS9AU17_9GAMM</name>